<proteinExistence type="predicted"/>
<comment type="caution">
    <text evidence="1">The sequence shown here is derived from an EMBL/GenBank/DDBJ whole genome shotgun (WGS) entry which is preliminary data.</text>
</comment>
<dbReference type="EMBL" id="MU277220">
    <property type="protein sequence ID" value="KAI0060248.1"/>
    <property type="molecule type" value="Genomic_DNA"/>
</dbReference>
<gene>
    <name evidence="1" type="ORF">BV25DRAFT_1917869</name>
</gene>
<accession>A0ACB8SWK9</accession>
<evidence type="ECO:0000313" key="1">
    <source>
        <dbReference type="EMBL" id="KAI0060248.1"/>
    </source>
</evidence>
<keyword evidence="2" id="KW-1185">Reference proteome</keyword>
<evidence type="ECO:0000313" key="2">
    <source>
        <dbReference type="Proteomes" id="UP000814140"/>
    </source>
</evidence>
<dbReference type="Proteomes" id="UP000814140">
    <property type="component" value="Unassembled WGS sequence"/>
</dbReference>
<protein>
    <submittedName>
        <fullName evidence="1">Uncharacterized protein</fullName>
    </submittedName>
</protein>
<sequence>MRREGIASYSLSIFEDSSNCEVNATCVTKDLGIIGLHAKGPSRTAGRQAQLAILPLASEGVKPKCYDPMRDPHLVSKSVNNERKGGITALAGVDYDNSLKFLSSGSDKHTYLWTIYPHTHRYTASTERLSFQTRAIVQALGFERGSGTVLSADGKRILSLDLSSNAVRKNVTMAHNVYNIHTGQSPYVVLLETESVDAQIQMYDLRSGNFDRPPVVAFGQDLPSYVPEKLKFLSPSARGSLSPNKQLFARGFNDGGVQVWDLRKHTVATKTYDHRLHSGSIFHTAFISESELVARENNALWFIDTKRA</sequence>
<reference evidence="1" key="1">
    <citation type="submission" date="2021-03" db="EMBL/GenBank/DDBJ databases">
        <authorList>
            <consortium name="DOE Joint Genome Institute"/>
            <person name="Ahrendt S."/>
            <person name="Looney B.P."/>
            <person name="Miyauchi S."/>
            <person name="Morin E."/>
            <person name="Drula E."/>
            <person name="Courty P.E."/>
            <person name="Chicoki N."/>
            <person name="Fauchery L."/>
            <person name="Kohler A."/>
            <person name="Kuo A."/>
            <person name="Labutti K."/>
            <person name="Pangilinan J."/>
            <person name="Lipzen A."/>
            <person name="Riley R."/>
            <person name="Andreopoulos W."/>
            <person name="He G."/>
            <person name="Johnson J."/>
            <person name="Barry K.W."/>
            <person name="Grigoriev I.V."/>
            <person name="Nagy L."/>
            <person name="Hibbett D."/>
            <person name="Henrissat B."/>
            <person name="Matheny P.B."/>
            <person name="Labbe J."/>
            <person name="Martin F."/>
        </authorList>
    </citation>
    <scope>NUCLEOTIDE SEQUENCE</scope>
    <source>
        <strain evidence="1">HHB10654</strain>
    </source>
</reference>
<reference evidence="1" key="2">
    <citation type="journal article" date="2022" name="New Phytol.">
        <title>Evolutionary transition to the ectomycorrhizal habit in the genomes of a hyperdiverse lineage of mushroom-forming fungi.</title>
        <authorList>
            <person name="Looney B."/>
            <person name="Miyauchi S."/>
            <person name="Morin E."/>
            <person name="Drula E."/>
            <person name="Courty P.E."/>
            <person name="Kohler A."/>
            <person name="Kuo A."/>
            <person name="LaButti K."/>
            <person name="Pangilinan J."/>
            <person name="Lipzen A."/>
            <person name="Riley R."/>
            <person name="Andreopoulos W."/>
            <person name="He G."/>
            <person name="Johnson J."/>
            <person name="Nolan M."/>
            <person name="Tritt A."/>
            <person name="Barry K.W."/>
            <person name="Grigoriev I.V."/>
            <person name="Nagy L.G."/>
            <person name="Hibbett D."/>
            <person name="Henrissat B."/>
            <person name="Matheny P.B."/>
            <person name="Labbe J."/>
            <person name="Martin F.M."/>
        </authorList>
    </citation>
    <scope>NUCLEOTIDE SEQUENCE</scope>
    <source>
        <strain evidence="1">HHB10654</strain>
    </source>
</reference>
<name>A0ACB8SWK9_9AGAM</name>
<organism evidence="1 2">
    <name type="scientific">Artomyces pyxidatus</name>
    <dbReference type="NCBI Taxonomy" id="48021"/>
    <lineage>
        <taxon>Eukaryota</taxon>
        <taxon>Fungi</taxon>
        <taxon>Dikarya</taxon>
        <taxon>Basidiomycota</taxon>
        <taxon>Agaricomycotina</taxon>
        <taxon>Agaricomycetes</taxon>
        <taxon>Russulales</taxon>
        <taxon>Auriscalpiaceae</taxon>
        <taxon>Artomyces</taxon>
    </lineage>
</organism>